<feature type="region of interest" description="Disordered" evidence="1">
    <location>
        <begin position="1"/>
        <end position="23"/>
    </location>
</feature>
<name>A0AAN6XWE4_9PEZI</name>
<evidence type="ECO:0000313" key="2">
    <source>
        <dbReference type="EMBL" id="KAK4207836.1"/>
    </source>
</evidence>
<reference evidence="2" key="1">
    <citation type="journal article" date="2023" name="Mol. Phylogenet. Evol.">
        <title>Genome-scale phylogeny and comparative genomics of the fungal order Sordariales.</title>
        <authorList>
            <person name="Hensen N."/>
            <person name="Bonometti L."/>
            <person name="Westerberg I."/>
            <person name="Brannstrom I.O."/>
            <person name="Guillou S."/>
            <person name="Cros-Aarteil S."/>
            <person name="Calhoun S."/>
            <person name="Haridas S."/>
            <person name="Kuo A."/>
            <person name="Mondo S."/>
            <person name="Pangilinan J."/>
            <person name="Riley R."/>
            <person name="LaButti K."/>
            <person name="Andreopoulos B."/>
            <person name="Lipzen A."/>
            <person name="Chen C."/>
            <person name="Yan M."/>
            <person name="Daum C."/>
            <person name="Ng V."/>
            <person name="Clum A."/>
            <person name="Steindorff A."/>
            <person name="Ohm R.A."/>
            <person name="Martin F."/>
            <person name="Silar P."/>
            <person name="Natvig D.O."/>
            <person name="Lalanne C."/>
            <person name="Gautier V."/>
            <person name="Ament-Velasquez S.L."/>
            <person name="Kruys A."/>
            <person name="Hutchinson M.I."/>
            <person name="Powell A.J."/>
            <person name="Barry K."/>
            <person name="Miller A.N."/>
            <person name="Grigoriev I.V."/>
            <person name="Debuchy R."/>
            <person name="Gladieux P."/>
            <person name="Hiltunen Thoren M."/>
            <person name="Johannesson H."/>
        </authorList>
    </citation>
    <scope>NUCLEOTIDE SEQUENCE</scope>
    <source>
        <strain evidence="2">PSN293</strain>
    </source>
</reference>
<gene>
    <name evidence="2" type="ORF">QBC37DRAFT_379693</name>
</gene>
<dbReference type="EMBL" id="MU858271">
    <property type="protein sequence ID" value="KAK4207836.1"/>
    <property type="molecule type" value="Genomic_DNA"/>
</dbReference>
<reference evidence="2" key="2">
    <citation type="submission" date="2023-05" db="EMBL/GenBank/DDBJ databases">
        <authorList>
            <consortium name="Lawrence Berkeley National Laboratory"/>
            <person name="Steindorff A."/>
            <person name="Hensen N."/>
            <person name="Bonometti L."/>
            <person name="Westerberg I."/>
            <person name="Brannstrom I.O."/>
            <person name="Guillou S."/>
            <person name="Cros-Aarteil S."/>
            <person name="Calhoun S."/>
            <person name="Haridas S."/>
            <person name="Kuo A."/>
            <person name="Mondo S."/>
            <person name="Pangilinan J."/>
            <person name="Riley R."/>
            <person name="Labutti K."/>
            <person name="Andreopoulos B."/>
            <person name="Lipzen A."/>
            <person name="Chen C."/>
            <person name="Yanf M."/>
            <person name="Daum C."/>
            <person name="Ng V."/>
            <person name="Clum A."/>
            <person name="Ohm R."/>
            <person name="Martin F."/>
            <person name="Silar P."/>
            <person name="Natvig D."/>
            <person name="Lalanne C."/>
            <person name="Gautier V."/>
            <person name="Ament-Velasquez S.L."/>
            <person name="Kruys A."/>
            <person name="Hutchinson M.I."/>
            <person name="Powell A.J."/>
            <person name="Barry K."/>
            <person name="Miller A.N."/>
            <person name="Grigoriev I.V."/>
            <person name="Debuchy R."/>
            <person name="Gladieux P."/>
            <person name="Thoren M.H."/>
            <person name="Johannesson H."/>
        </authorList>
    </citation>
    <scope>NUCLEOTIDE SEQUENCE</scope>
    <source>
        <strain evidence="2">PSN293</strain>
    </source>
</reference>
<sequence length="94" mass="10607">MDNSARSYGNLPTGPLPDDDERWPSVKEAHRLDPILLRGKEKGTGTTEEPLSSRALSEYLLIRGRKVGYGENISFYSIRRQSGRMNNDVVTRGR</sequence>
<protein>
    <submittedName>
        <fullName evidence="2">Uncharacterized protein</fullName>
    </submittedName>
</protein>
<dbReference type="Proteomes" id="UP001301769">
    <property type="component" value="Unassembled WGS sequence"/>
</dbReference>
<dbReference type="AlphaFoldDB" id="A0AAN6XWE4"/>
<proteinExistence type="predicted"/>
<accession>A0AAN6XWE4</accession>
<evidence type="ECO:0000313" key="3">
    <source>
        <dbReference type="Proteomes" id="UP001301769"/>
    </source>
</evidence>
<organism evidence="2 3">
    <name type="scientific">Rhypophila decipiens</name>
    <dbReference type="NCBI Taxonomy" id="261697"/>
    <lineage>
        <taxon>Eukaryota</taxon>
        <taxon>Fungi</taxon>
        <taxon>Dikarya</taxon>
        <taxon>Ascomycota</taxon>
        <taxon>Pezizomycotina</taxon>
        <taxon>Sordariomycetes</taxon>
        <taxon>Sordariomycetidae</taxon>
        <taxon>Sordariales</taxon>
        <taxon>Naviculisporaceae</taxon>
        <taxon>Rhypophila</taxon>
    </lineage>
</organism>
<evidence type="ECO:0000256" key="1">
    <source>
        <dbReference type="SAM" id="MobiDB-lite"/>
    </source>
</evidence>
<keyword evidence="3" id="KW-1185">Reference proteome</keyword>
<comment type="caution">
    <text evidence="2">The sequence shown here is derived from an EMBL/GenBank/DDBJ whole genome shotgun (WGS) entry which is preliminary data.</text>
</comment>